<dbReference type="Pfam" id="PF00849">
    <property type="entry name" value="PseudoU_synth_2"/>
    <property type="match status" value="1"/>
</dbReference>
<dbReference type="Proteomes" id="UP000554144">
    <property type="component" value="Unassembled WGS sequence"/>
</dbReference>
<dbReference type="AlphaFoldDB" id="A0A853GPC1"/>
<dbReference type="GO" id="GO:0140098">
    <property type="term" value="F:catalytic activity, acting on RNA"/>
    <property type="evidence" value="ECO:0007669"/>
    <property type="project" value="UniProtKB-ARBA"/>
</dbReference>
<sequence length="309" mass="35627">MKQARRIAFVRNAPLPARDGVAPSRVYLPDGPWSLLRDFLLDRFPHVPREALLERLARGDIVNESGDAQTLDSPYQALGWLWYYREVPDEVHVPFDVPVLFRDDYLVVADKPHFLASIPGGRYLRETALVRLRDALNLPELSPIHRLDRDTAGILLFCAKPESRGAYQALFQSRDVRKEYEAIAPLYADLRLPRVHRSCLAARAGHFTMREVPGEPNSETEIELLERLGEWGRYRLCPHTGRKHQLRVHMSALGIPIRHDDFYPELQPYAQAHDFSRPLQLLARSIEFVDPVSGQQRRFESQRSLDRVV</sequence>
<dbReference type="InterPro" id="IPR006145">
    <property type="entry name" value="PsdUridine_synth_RsuA/RluA"/>
</dbReference>
<dbReference type="SUPFAM" id="SSF55120">
    <property type="entry name" value="Pseudouridine synthase"/>
    <property type="match status" value="1"/>
</dbReference>
<feature type="domain" description="Pseudouridine synthase RsuA/RluA-like" evidence="1">
    <location>
        <begin position="105"/>
        <end position="252"/>
    </location>
</feature>
<accession>A0A853GPC1</accession>
<dbReference type="PANTHER" id="PTHR21600:SF84">
    <property type="entry name" value="PSEUDOURIDINE SYNTHASE RSUA_RLUA-LIKE DOMAIN-CONTAINING PROTEIN"/>
    <property type="match status" value="1"/>
</dbReference>
<evidence type="ECO:0000313" key="2">
    <source>
        <dbReference type="EMBL" id="NYT84888.1"/>
    </source>
</evidence>
<keyword evidence="3" id="KW-1185">Reference proteome</keyword>
<reference evidence="2 3" key="1">
    <citation type="submission" date="2020-07" db="EMBL/GenBank/DDBJ databases">
        <title>Taxonomic revisions and descriptions of new bacterial species based on genomic comparisons in the high-G+C-content subgroup of the family Alcaligenaceae.</title>
        <authorList>
            <person name="Szabo A."/>
            <person name="Felfoldi T."/>
        </authorList>
    </citation>
    <scope>NUCLEOTIDE SEQUENCE [LARGE SCALE GENOMIC DNA]</scope>
    <source>
        <strain evidence="2 3">DSM 25667</strain>
    </source>
</reference>
<evidence type="ECO:0000313" key="3">
    <source>
        <dbReference type="Proteomes" id="UP000554144"/>
    </source>
</evidence>
<dbReference type="PROSITE" id="PS01129">
    <property type="entry name" value="PSI_RLU"/>
    <property type="match status" value="1"/>
</dbReference>
<dbReference type="InterPro" id="IPR006224">
    <property type="entry name" value="PsdUridine_synth_RluA-like_CS"/>
</dbReference>
<dbReference type="GO" id="GO:0009982">
    <property type="term" value="F:pseudouridine synthase activity"/>
    <property type="evidence" value="ECO:0007669"/>
    <property type="project" value="InterPro"/>
</dbReference>
<protein>
    <submittedName>
        <fullName evidence="2">Pseudouridine synthase</fullName>
    </submittedName>
</protein>
<name>A0A853GPC1_9BURK</name>
<dbReference type="RefSeq" id="WP_130037773.1">
    <property type="nucleotide sequence ID" value="NZ_JACCEV010000001.1"/>
</dbReference>
<comment type="caution">
    <text evidence="2">The sequence shown here is derived from an EMBL/GenBank/DDBJ whole genome shotgun (WGS) entry which is preliminary data.</text>
</comment>
<organism evidence="2 3">
    <name type="scientific">Pollutimonas harenae</name>
    <dbReference type="NCBI Taxonomy" id="657015"/>
    <lineage>
        <taxon>Bacteria</taxon>
        <taxon>Pseudomonadati</taxon>
        <taxon>Pseudomonadota</taxon>
        <taxon>Betaproteobacteria</taxon>
        <taxon>Burkholderiales</taxon>
        <taxon>Alcaligenaceae</taxon>
        <taxon>Pollutimonas</taxon>
    </lineage>
</organism>
<dbReference type="EMBL" id="JACCEV010000001">
    <property type="protein sequence ID" value="NYT84888.1"/>
    <property type="molecule type" value="Genomic_DNA"/>
</dbReference>
<dbReference type="Gene3D" id="3.30.2350.10">
    <property type="entry name" value="Pseudouridine synthase"/>
    <property type="match status" value="1"/>
</dbReference>
<evidence type="ECO:0000259" key="1">
    <source>
        <dbReference type="Pfam" id="PF00849"/>
    </source>
</evidence>
<dbReference type="GO" id="GO:0000455">
    <property type="term" value="P:enzyme-directed rRNA pseudouridine synthesis"/>
    <property type="evidence" value="ECO:0007669"/>
    <property type="project" value="TreeGrafter"/>
</dbReference>
<dbReference type="PANTHER" id="PTHR21600">
    <property type="entry name" value="MITOCHONDRIAL RNA PSEUDOURIDINE SYNTHASE"/>
    <property type="match status" value="1"/>
</dbReference>
<dbReference type="InterPro" id="IPR020103">
    <property type="entry name" value="PsdUridine_synth_cat_dom_sf"/>
</dbReference>
<dbReference type="OrthoDB" id="9785808at2"/>
<gene>
    <name evidence="2" type="ORF">H0A62_04655</name>
</gene>
<dbReference type="GO" id="GO:0003723">
    <property type="term" value="F:RNA binding"/>
    <property type="evidence" value="ECO:0007669"/>
    <property type="project" value="InterPro"/>
</dbReference>
<proteinExistence type="predicted"/>
<dbReference type="InterPro" id="IPR050188">
    <property type="entry name" value="RluA_PseudoU_synthase"/>
</dbReference>